<accession>A0ABR4SNL6</accession>
<dbReference type="Proteomes" id="UP000027143">
    <property type="component" value="Unassembled WGS sequence"/>
</dbReference>
<sequence>MESREHKSRSEKMHDCSQETDERLKEVIIIRGDRETSGVNAELFRGNI</sequence>
<feature type="region of interest" description="Disordered" evidence="1">
    <location>
        <begin position="1"/>
        <end position="21"/>
    </location>
</feature>
<evidence type="ECO:0000313" key="3">
    <source>
        <dbReference type="Proteomes" id="UP000027143"/>
    </source>
</evidence>
<proteinExistence type="predicted"/>
<organism evidence="2 3">
    <name type="scientific">Bartonella quintana JK 68</name>
    <dbReference type="NCBI Taxonomy" id="1134503"/>
    <lineage>
        <taxon>Bacteria</taxon>
        <taxon>Pseudomonadati</taxon>
        <taxon>Pseudomonadota</taxon>
        <taxon>Alphaproteobacteria</taxon>
        <taxon>Hyphomicrobiales</taxon>
        <taxon>Bartonellaceae</taxon>
        <taxon>Bartonella</taxon>
    </lineage>
</organism>
<name>A0ABR4SNL6_BARQI</name>
<reference evidence="2 3" key="1">
    <citation type="submission" date="2012-04" db="EMBL/GenBank/DDBJ databases">
        <title>The Genome Sequence of Bartonella quintana JK 68.</title>
        <authorList>
            <consortium name="The Broad Institute Genome Sequencing Platform"/>
            <consortium name="The Broad Institute Genome Sequencing Center for Infectious Disease"/>
            <person name="Feldgarden M."/>
            <person name="Kirby J."/>
            <person name="Kosoy M."/>
            <person name="Birtles R."/>
            <person name="Probert W.S."/>
            <person name="Chiaraviglio L."/>
            <person name="Walker B."/>
            <person name="Young S.K."/>
            <person name="Zeng Q."/>
            <person name="Gargeya S."/>
            <person name="Fitzgerald M."/>
            <person name="Haas B."/>
            <person name="Abouelleil A."/>
            <person name="Alvarado L."/>
            <person name="Arachchi H.M."/>
            <person name="Berlin A.M."/>
            <person name="Chapman S.B."/>
            <person name="Goldberg J."/>
            <person name="Griggs A."/>
            <person name="Gujja S."/>
            <person name="Hansen M."/>
            <person name="Howarth C."/>
            <person name="Imamovic A."/>
            <person name="Larimer J."/>
            <person name="McCowen C."/>
            <person name="Montmayeur A."/>
            <person name="Murphy C."/>
            <person name="Neiman D."/>
            <person name="Pearson M."/>
            <person name="Priest M."/>
            <person name="Roberts A."/>
            <person name="Saif S."/>
            <person name="Shea T."/>
            <person name="Sisk P."/>
            <person name="Sykes S."/>
            <person name="Wortman J."/>
            <person name="Nusbaum C."/>
            <person name="Birren B."/>
        </authorList>
    </citation>
    <scope>NUCLEOTIDE SEQUENCE [LARGE SCALE GENOMIC DNA]</scope>
    <source>
        <strain evidence="2 3">JK 68</strain>
    </source>
</reference>
<protein>
    <submittedName>
        <fullName evidence="2">Uncharacterized protein</fullName>
    </submittedName>
</protein>
<keyword evidence="3" id="KW-1185">Reference proteome</keyword>
<gene>
    <name evidence="2" type="ORF">O7U_01154</name>
</gene>
<comment type="caution">
    <text evidence="2">The sequence shown here is derived from an EMBL/GenBank/DDBJ whole genome shotgun (WGS) entry which is preliminary data.</text>
</comment>
<evidence type="ECO:0000313" key="2">
    <source>
        <dbReference type="EMBL" id="KEC65048.1"/>
    </source>
</evidence>
<evidence type="ECO:0000256" key="1">
    <source>
        <dbReference type="SAM" id="MobiDB-lite"/>
    </source>
</evidence>
<dbReference type="EMBL" id="AHPD01000015">
    <property type="protein sequence ID" value="KEC65048.1"/>
    <property type="molecule type" value="Genomic_DNA"/>
</dbReference>